<protein>
    <submittedName>
        <fullName evidence="1">Uncharacterized protein</fullName>
    </submittedName>
</protein>
<accession>A0ACC2MLY3</accession>
<proteinExistence type="predicted"/>
<dbReference type="EMBL" id="CM056810">
    <property type="protein sequence ID" value="KAJ8646651.1"/>
    <property type="molecule type" value="Genomic_DNA"/>
</dbReference>
<evidence type="ECO:0000313" key="1">
    <source>
        <dbReference type="EMBL" id="KAJ8646651.1"/>
    </source>
</evidence>
<reference evidence="1 2" key="1">
    <citation type="journal article" date="2022" name="Hortic Res">
        <title>A haplotype resolved chromosomal level avocado genome allows analysis of novel avocado genes.</title>
        <authorList>
            <person name="Nath O."/>
            <person name="Fletcher S.J."/>
            <person name="Hayward A."/>
            <person name="Shaw L.M."/>
            <person name="Masouleh A.K."/>
            <person name="Furtado A."/>
            <person name="Henry R.J."/>
            <person name="Mitter N."/>
        </authorList>
    </citation>
    <scope>NUCLEOTIDE SEQUENCE [LARGE SCALE GENOMIC DNA]</scope>
    <source>
        <strain evidence="2">cv. Hass</strain>
    </source>
</reference>
<organism evidence="1 2">
    <name type="scientific">Persea americana</name>
    <name type="common">Avocado</name>
    <dbReference type="NCBI Taxonomy" id="3435"/>
    <lineage>
        <taxon>Eukaryota</taxon>
        <taxon>Viridiplantae</taxon>
        <taxon>Streptophyta</taxon>
        <taxon>Embryophyta</taxon>
        <taxon>Tracheophyta</taxon>
        <taxon>Spermatophyta</taxon>
        <taxon>Magnoliopsida</taxon>
        <taxon>Magnoliidae</taxon>
        <taxon>Laurales</taxon>
        <taxon>Lauraceae</taxon>
        <taxon>Persea</taxon>
    </lineage>
</organism>
<evidence type="ECO:0000313" key="2">
    <source>
        <dbReference type="Proteomes" id="UP001234297"/>
    </source>
</evidence>
<name>A0ACC2MLY3_PERAE</name>
<gene>
    <name evidence="1" type="ORF">MRB53_008399</name>
</gene>
<sequence length="588" mass="66080">MDSSRDDADALDPHPDIHDLFRHYNTLYFDDALGPCLLTWSSKRMTLCAGVCHYEIGGGCEIRLSEPLLKFRSSADVKNTLLHEMIHAYLWITNNNKDHSDHGLSFQKLMNKINSSSVMDHQRPDGGYNITIFHSFHDEVNSYRVHHWVCQSCGDLIKRAMNREPSPSDCIVKAARSEFCGYSSCHWHIHKMSCGGEYKKIAEPPGYKDNRKRSKGLLLCHMGNPRKMVYAAMPKKTESLLTFYDFGKEEEPSGNLGCDGASAQKRHKGVKVKNESDVHKLNTLENFYPTRSEANKNLGSTSWSSDDLQNNLDFDDFHEPDSMVSTRSVRKSARIAHNEERIKDKPDNLKSITARNSNPVTSKANRTLDGPSSSGYDLQNSLNFNEGGSEDETWNHVAPEQKSELQGKHGGRKKRKCTHVGGKNKIRKLENCTVIIKWKNWYANEEEEDDMEPLRNKRTERRSKQKLLKNPTDVVLKAEPLEDASHVSSSSGDILASLFKNNHGSEGEDGPPTGHVNTMKQSNIVVDHNTEARTADFNDCIDYCQKDPHTGKSINHSATSRGLVDVSGNCRSTNIMGGDIDVIDLSDG</sequence>
<dbReference type="Proteomes" id="UP001234297">
    <property type="component" value="Chromosome 2"/>
</dbReference>
<comment type="caution">
    <text evidence="1">The sequence shown here is derived from an EMBL/GenBank/DDBJ whole genome shotgun (WGS) entry which is preliminary data.</text>
</comment>
<keyword evidence="2" id="KW-1185">Reference proteome</keyword>